<keyword evidence="6 8" id="KW-1133">Transmembrane helix</keyword>
<dbReference type="RefSeq" id="WP_348261736.1">
    <property type="nucleotide sequence ID" value="NZ_CP121196.1"/>
</dbReference>
<dbReference type="Gene3D" id="3.90.550.10">
    <property type="entry name" value="Spore Coat Polysaccharide Biosynthesis Protein SpsA, Chain A"/>
    <property type="match status" value="1"/>
</dbReference>
<dbReference type="PANTHER" id="PTHR48090:SF3">
    <property type="entry name" value="UNDECAPRENYL-PHOSPHATE 4-DEOXY-4-FORMAMIDO-L-ARABINOSE TRANSFERASE"/>
    <property type="match status" value="1"/>
</dbReference>
<dbReference type="AlphaFoldDB" id="A0AAU7DEQ3"/>
<protein>
    <submittedName>
        <fullName evidence="10">Glycosyltransferase family 2 protein</fullName>
        <ecNumber evidence="10">2.4.-.-</ecNumber>
    </submittedName>
</protein>
<evidence type="ECO:0000256" key="1">
    <source>
        <dbReference type="ARBA" id="ARBA00022475"/>
    </source>
</evidence>
<organism evidence="10">
    <name type="scientific">Telmatobacter sp. DSM 110680</name>
    <dbReference type="NCBI Taxonomy" id="3036704"/>
    <lineage>
        <taxon>Bacteria</taxon>
        <taxon>Pseudomonadati</taxon>
        <taxon>Acidobacteriota</taxon>
        <taxon>Terriglobia</taxon>
        <taxon>Terriglobales</taxon>
        <taxon>Acidobacteriaceae</taxon>
        <taxon>Telmatobacter</taxon>
    </lineage>
</organism>
<evidence type="ECO:0000256" key="5">
    <source>
        <dbReference type="ARBA" id="ARBA00022985"/>
    </source>
</evidence>
<dbReference type="PANTHER" id="PTHR48090">
    <property type="entry name" value="UNDECAPRENYL-PHOSPHATE 4-DEOXY-4-FORMAMIDO-L-ARABINOSE TRANSFERASE-RELATED"/>
    <property type="match status" value="1"/>
</dbReference>
<dbReference type="InterPro" id="IPR050256">
    <property type="entry name" value="Glycosyltransferase_2"/>
</dbReference>
<evidence type="ECO:0000256" key="6">
    <source>
        <dbReference type="ARBA" id="ARBA00022989"/>
    </source>
</evidence>
<dbReference type="InterPro" id="IPR029044">
    <property type="entry name" value="Nucleotide-diphossugar_trans"/>
</dbReference>
<dbReference type="GO" id="GO:0005886">
    <property type="term" value="C:plasma membrane"/>
    <property type="evidence" value="ECO:0007669"/>
    <property type="project" value="TreeGrafter"/>
</dbReference>
<feature type="transmembrane region" description="Helical" evidence="8">
    <location>
        <begin position="232"/>
        <end position="256"/>
    </location>
</feature>
<evidence type="ECO:0000256" key="4">
    <source>
        <dbReference type="ARBA" id="ARBA00022692"/>
    </source>
</evidence>
<dbReference type="SUPFAM" id="SSF53448">
    <property type="entry name" value="Nucleotide-diphospho-sugar transferases"/>
    <property type="match status" value="1"/>
</dbReference>
<keyword evidence="7 8" id="KW-0472">Membrane</keyword>
<accession>A0AAU7DEQ3</accession>
<dbReference type="EMBL" id="CP121196">
    <property type="protein sequence ID" value="XBH16507.1"/>
    <property type="molecule type" value="Genomic_DNA"/>
</dbReference>
<evidence type="ECO:0000313" key="10">
    <source>
        <dbReference type="EMBL" id="XBH16507.1"/>
    </source>
</evidence>
<evidence type="ECO:0000256" key="3">
    <source>
        <dbReference type="ARBA" id="ARBA00022679"/>
    </source>
</evidence>
<feature type="domain" description="Glycosyltransferase 2-like" evidence="9">
    <location>
        <begin position="5"/>
        <end position="167"/>
    </location>
</feature>
<evidence type="ECO:0000256" key="2">
    <source>
        <dbReference type="ARBA" id="ARBA00022676"/>
    </source>
</evidence>
<dbReference type="CDD" id="cd04187">
    <property type="entry name" value="DPM1_like_bac"/>
    <property type="match status" value="1"/>
</dbReference>
<keyword evidence="4 8" id="KW-0812">Transmembrane</keyword>
<keyword evidence="2 10" id="KW-0328">Glycosyltransferase</keyword>
<keyword evidence="3 10" id="KW-0808">Transferase</keyword>
<name>A0AAU7DEQ3_9BACT</name>
<dbReference type="InterPro" id="IPR001173">
    <property type="entry name" value="Glyco_trans_2-like"/>
</dbReference>
<gene>
    <name evidence="10" type="ORF">P8935_18275</name>
</gene>
<proteinExistence type="predicted"/>
<evidence type="ECO:0000256" key="7">
    <source>
        <dbReference type="ARBA" id="ARBA00023136"/>
    </source>
</evidence>
<dbReference type="GO" id="GO:0099621">
    <property type="term" value="F:undecaprenyl-phosphate 4-deoxy-4-formamido-L-arabinose transferase activity"/>
    <property type="evidence" value="ECO:0007669"/>
    <property type="project" value="TreeGrafter"/>
</dbReference>
<evidence type="ECO:0000256" key="8">
    <source>
        <dbReference type="SAM" id="Phobius"/>
    </source>
</evidence>
<evidence type="ECO:0000259" key="9">
    <source>
        <dbReference type="Pfam" id="PF00535"/>
    </source>
</evidence>
<sequence length="334" mass="37983">MPKYSIVVPFHNEEDNVTVLYARLKQVMEQVGDNFELVLVDDGSSDRTYKLLEEIAAVDSRVLVVKLRRNFGQTSALAAGFDHASGEYILAMDGDLQHDPNEIPNFLEKLEEGYDVVSGWRKERIDNFVMRRIPSRCANWLMAKLSGVDIHDFGTTFKAYRHEVIQNIPLYGEMHRFIPALASWYGASICEIPIKNVHRERGKSHYGIGRTFRVFFDLLTIRFLLKYMSRPLHFFGSFGALGILAGSFISALLLGMKIVHPHQNVMDVHGPLFVIAGVLILAGIQMLAIGLLGELQVRHFHTSQQRAPYAIDRIVRLRTPEEPSILTDRRDDSF</sequence>
<keyword evidence="1" id="KW-1003">Cell membrane</keyword>
<reference evidence="10" key="1">
    <citation type="submission" date="2023-03" db="EMBL/GenBank/DDBJ databases">
        <title>Edaphobacter sp.</title>
        <authorList>
            <person name="Huber K.J."/>
            <person name="Papendorf J."/>
            <person name="Pilke C."/>
            <person name="Bunk B."/>
            <person name="Sproeer C."/>
            <person name="Pester M."/>
        </authorList>
    </citation>
    <scope>NUCLEOTIDE SEQUENCE</scope>
    <source>
        <strain evidence="10">DSM 110680</strain>
    </source>
</reference>
<dbReference type="Pfam" id="PF00535">
    <property type="entry name" value="Glycos_transf_2"/>
    <property type="match status" value="1"/>
</dbReference>
<dbReference type="GO" id="GO:0009103">
    <property type="term" value="P:lipopolysaccharide biosynthetic process"/>
    <property type="evidence" value="ECO:0007669"/>
    <property type="project" value="UniProtKB-KW"/>
</dbReference>
<keyword evidence="5" id="KW-0448">Lipopolysaccharide biosynthesis</keyword>
<feature type="transmembrane region" description="Helical" evidence="8">
    <location>
        <begin position="268"/>
        <end position="292"/>
    </location>
</feature>
<dbReference type="EC" id="2.4.-.-" evidence="10"/>